<dbReference type="GO" id="GO:0044183">
    <property type="term" value="F:protein folding chaperone"/>
    <property type="evidence" value="ECO:0000318"/>
    <property type="project" value="GO_Central"/>
</dbReference>
<protein>
    <submittedName>
        <fullName evidence="5">Heat shock cognate 70 kDa protein</fullName>
    </submittedName>
    <submittedName>
        <fullName evidence="6">Putative Heat shock protein 70 family</fullName>
    </submittedName>
</protein>
<keyword evidence="8" id="KW-1185">Reference proteome</keyword>
<evidence type="ECO:0000256" key="4">
    <source>
        <dbReference type="RuleBase" id="RU003322"/>
    </source>
</evidence>
<keyword evidence="2 4" id="KW-0547">Nucleotide-binding</keyword>
<evidence type="ECO:0000313" key="6">
    <source>
        <dbReference type="EMBL" id="RHN44827.1"/>
    </source>
</evidence>
<dbReference type="PANTHER" id="PTHR19375">
    <property type="entry name" value="HEAT SHOCK PROTEIN 70KDA"/>
    <property type="match status" value="1"/>
</dbReference>
<evidence type="ECO:0000313" key="7">
    <source>
        <dbReference type="EnsemblPlants" id="AES78181"/>
    </source>
</evidence>
<keyword evidence="3 4" id="KW-0067">ATP-binding</keyword>
<dbReference type="EMBL" id="PSQE01000007">
    <property type="protein sequence ID" value="RHN44827.1"/>
    <property type="molecule type" value="Genomic_DNA"/>
</dbReference>
<evidence type="ECO:0000313" key="5">
    <source>
        <dbReference type="EMBL" id="AES78181.2"/>
    </source>
</evidence>
<dbReference type="GO" id="GO:0042026">
    <property type="term" value="P:protein refolding"/>
    <property type="evidence" value="ECO:0000318"/>
    <property type="project" value="GO_Central"/>
</dbReference>
<dbReference type="InterPro" id="IPR018181">
    <property type="entry name" value="Heat_shock_70_CS"/>
</dbReference>
<dbReference type="Gramene" id="rna38993">
    <property type="protein sequence ID" value="RHN44827.1"/>
    <property type="gene ID" value="gene38993"/>
</dbReference>
<dbReference type="PROSITE" id="PS01036">
    <property type="entry name" value="HSP70_3"/>
    <property type="match status" value="1"/>
</dbReference>
<dbReference type="AlphaFoldDB" id="G7KYY8"/>
<dbReference type="Gene3D" id="3.30.30.30">
    <property type="match status" value="1"/>
</dbReference>
<proteinExistence type="inferred from homology"/>
<reference evidence="7" key="3">
    <citation type="submission" date="2015-04" db="UniProtKB">
        <authorList>
            <consortium name="EnsemblPlants"/>
        </authorList>
    </citation>
    <scope>IDENTIFICATION</scope>
    <source>
        <strain evidence="7">cv. Jemalong A17</strain>
    </source>
</reference>
<dbReference type="GO" id="GO:0005524">
    <property type="term" value="F:ATP binding"/>
    <property type="evidence" value="ECO:0007669"/>
    <property type="project" value="UniProtKB-KW"/>
</dbReference>
<dbReference type="EMBL" id="CM001223">
    <property type="protein sequence ID" value="AES78181.2"/>
    <property type="molecule type" value="Genomic_DNA"/>
</dbReference>
<sequence length="604" mass="67674">MAKKYEGVAIGIDLGTTYSCVGVWQEQNDRVEIIHNDQGNKTTPSCVAFTNSQRLIGDAAKNQASSNPINTVFDAKRLIGRKYSDSFVQNDLLLWPFKVISGVNDKPTILVNYKGEEKHFVAEEISSVILSQMREIAEAFLESPVKNAVITVPAYFNDSQQRSTKDAGEIAGLNVMRIINEPTAAALAYGLQKRANWLIREIFLSLTLAVFDVKATAGDTYLGGEDFDNRMVNYFVKEFKRKNNEDISRNPEALRRLRTACEKAKRTLSYDTEATIDLDALYQGIDFCSCITRAKFEQLNMDLFEKCMDTVNCCLVDAKMDKGSVDDVVLVGGSSRIPKVRQLLQEFFKGKELCKSINPDEAVAYGAAVQAALLSEDNKNVPNMVLRDVTPLSLGIFIHGNIMSVVIPWNTSVPFKKTQVYSTGEDNISSVQINVYEGERIIASENNLLGLFYLKVPLAPRRLPFTVCFAIDANGLLNVSATEETSGSKNEITITIENGRLSREEIERMIQEADNFKAQDMKFRKKVEARNALEYYLYNVRKVMKDDCVNSKLAPVDKMNINSAMIKGKSLIDNNQQEDAFVFVDFLKELESIFESSMNKINQG</sequence>
<dbReference type="InterPro" id="IPR013126">
    <property type="entry name" value="Hsp_70_fam"/>
</dbReference>
<dbReference type="EnsemblPlants" id="AES78181">
    <property type="protein sequence ID" value="AES78181"/>
    <property type="gene ID" value="MTR_7g025630"/>
</dbReference>
<dbReference type="GO" id="GO:0140662">
    <property type="term" value="F:ATP-dependent protein folding chaperone"/>
    <property type="evidence" value="ECO:0007669"/>
    <property type="project" value="InterPro"/>
</dbReference>
<dbReference type="GO" id="GO:0016887">
    <property type="term" value="F:ATP hydrolysis activity"/>
    <property type="evidence" value="ECO:0000318"/>
    <property type="project" value="GO_Central"/>
</dbReference>
<keyword evidence="5" id="KW-0346">Stress response</keyword>
<dbReference type="SUPFAM" id="SSF100934">
    <property type="entry name" value="Heat shock protein 70kD (HSP70), C-terminal subdomain"/>
    <property type="match status" value="1"/>
</dbReference>
<reference evidence="5 8" key="2">
    <citation type="journal article" date="2014" name="BMC Genomics">
        <title>An improved genome release (version Mt4.0) for the model legume Medicago truncatula.</title>
        <authorList>
            <person name="Tang H."/>
            <person name="Krishnakumar V."/>
            <person name="Bidwell S."/>
            <person name="Rosen B."/>
            <person name="Chan A."/>
            <person name="Zhou S."/>
            <person name="Gentzbittel L."/>
            <person name="Childs K.L."/>
            <person name="Yandell M."/>
            <person name="Gundlach H."/>
            <person name="Mayer K.F."/>
            <person name="Schwartz D.C."/>
            <person name="Town C.D."/>
        </authorList>
    </citation>
    <scope>GENOME REANNOTATION</scope>
    <source>
        <strain evidence="7 8">cv. Jemalong A17</strain>
    </source>
</reference>
<dbReference type="InterPro" id="IPR029047">
    <property type="entry name" value="HSP70_peptide-bd_sf"/>
</dbReference>
<gene>
    <name evidence="5" type="ordered locus">MTR_7g025630</name>
    <name evidence="6" type="ORF">MtrunA17_Chr7g0223631</name>
</gene>
<reference evidence="9" key="4">
    <citation type="journal article" date="2018" name="Nat. Plants">
        <title>Whole-genome landscape of Medicago truncatula symbiotic genes.</title>
        <authorList>
            <person name="Pecrix Y."/>
            <person name="Staton S.E."/>
            <person name="Sallet E."/>
            <person name="Lelandais-Briere C."/>
            <person name="Moreau S."/>
            <person name="Carrere S."/>
            <person name="Blein T."/>
            <person name="Jardinaud M.F."/>
            <person name="Latrasse D."/>
            <person name="Zouine M."/>
            <person name="Zahm M."/>
            <person name="Kreplak J."/>
            <person name="Mayjonade B."/>
            <person name="Satge C."/>
            <person name="Perez M."/>
            <person name="Cauet S."/>
            <person name="Marande W."/>
            <person name="Chantry-Darmon C."/>
            <person name="Lopez-Roques C."/>
            <person name="Bouchez O."/>
            <person name="Berard A."/>
            <person name="Debelle F."/>
            <person name="Munos S."/>
            <person name="Bendahmane A."/>
            <person name="Berges H."/>
            <person name="Niebel A."/>
            <person name="Buitink J."/>
            <person name="Frugier F."/>
            <person name="Benhamed M."/>
            <person name="Crespi M."/>
            <person name="Gouzy J."/>
            <person name="Gamas P."/>
        </authorList>
    </citation>
    <scope>NUCLEOTIDE SEQUENCE [LARGE SCALE GENOMIC DNA]</scope>
    <source>
        <strain evidence="9">cv. Jemalong A17</strain>
    </source>
</reference>
<reference evidence="5 8" key="1">
    <citation type="journal article" date="2011" name="Nature">
        <title>The Medicago genome provides insight into the evolution of rhizobial symbioses.</title>
        <authorList>
            <person name="Young N.D."/>
            <person name="Debelle F."/>
            <person name="Oldroyd G.E."/>
            <person name="Geurts R."/>
            <person name="Cannon S.B."/>
            <person name="Udvardi M.K."/>
            <person name="Benedito V.A."/>
            <person name="Mayer K.F."/>
            <person name="Gouzy J."/>
            <person name="Schoof H."/>
            <person name="Van de Peer Y."/>
            <person name="Proost S."/>
            <person name="Cook D.R."/>
            <person name="Meyers B.C."/>
            <person name="Spannagl M."/>
            <person name="Cheung F."/>
            <person name="De Mita S."/>
            <person name="Krishnakumar V."/>
            <person name="Gundlach H."/>
            <person name="Zhou S."/>
            <person name="Mudge J."/>
            <person name="Bharti A.K."/>
            <person name="Murray J.D."/>
            <person name="Naoumkina M.A."/>
            <person name="Rosen B."/>
            <person name="Silverstein K.A."/>
            <person name="Tang H."/>
            <person name="Rombauts S."/>
            <person name="Zhao P.X."/>
            <person name="Zhou P."/>
            <person name="Barbe V."/>
            <person name="Bardou P."/>
            <person name="Bechner M."/>
            <person name="Bellec A."/>
            <person name="Berger A."/>
            <person name="Berges H."/>
            <person name="Bidwell S."/>
            <person name="Bisseling T."/>
            <person name="Choisne N."/>
            <person name="Couloux A."/>
            <person name="Denny R."/>
            <person name="Deshpande S."/>
            <person name="Dai X."/>
            <person name="Doyle J.J."/>
            <person name="Dudez A.M."/>
            <person name="Farmer A.D."/>
            <person name="Fouteau S."/>
            <person name="Franken C."/>
            <person name="Gibelin C."/>
            <person name="Gish J."/>
            <person name="Goldstein S."/>
            <person name="Gonzalez A.J."/>
            <person name="Green P.J."/>
            <person name="Hallab A."/>
            <person name="Hartog M."/>
            <person name="Hua A."/>
            <person name="Humphray S.J."/>
            <person name="Jeong D.H."/>
            <person name="Jing Y."/>
            <person name="Jocker A."/>
            <person name="Kenton S.M."/>
            <person name="Kim D.J."/>
            <person name="Klee K."/>
            <person name="Lai H."/>
            <person name="Lang C."/>
            <person name="Lin S."/>
            <person name="Macmil S.L."/>
            <person name="Magdelenat G."/>
            <person name="Matthews L."/>
            <person name="McCorrison J."/>
            <person name="Monaghan E.L."/>
            <person name="Mun J.H."/>
            <person name="Najar F.Z."/>
            <person name="Nicholson C."/>
            <person name="Noirot C."/>
            <person name="O'Bleness M."/>
            <person name="Paule C.R."/>
            <person name="Poulain J."/>
            <person name="Prion F."/>
            <person name="Qin B."/>
            <person name="Qu C."/>
            <person name="Retzel E.F."/>
            <person name="Riddle C."/>
            <person name="Sallet E."/>
            <person name="Samain S."/>
            <person name="Samson N."/>
            <person name="Sanders I."/>
            <person name="Saurat O."/>
            <person name="Scarpelli C."/>
            <person name="Schiex T."/>
            <person name="Segurens B."/>
            <person name="Severin A.J."/>
            <person name="Sherrier D.J."/>
            <person name="Shi R."/>
            <person name="Sims S."/>
            <person name="Singer S.R."/>
            <person name="Sinharoy S."/>
            <person name="Sterck L."/>
            <person name="Viollet A."/>
            <person name="Wang B.B."/>
            <person name="Wang K."/>
            <person name="Wang M."/>
            <person name="Wang X."/>
            <person name="Warfsmann J."/>
            <person name="Weissenbach J."/>
            <person name="White D.D."/>
            <person name="White J.D."/>
            <person name="Wiley G.B."/>
            <person name="Wincker P."/>
            <person name="Xing Y."/>
            <person name="Yang L."/>
            <person name="Yao Z."/>
            <person name="Ying F."/>
            <person name="Zhai J."/>
            <person name="Zhou L."/>
            <person name="Zuber A."/>
            <person name="Denarie J."/>
            <person name="Dixon R.A."/>
            <person name="May G.D."/>
            <person name="Schwartz D.C."/>
            <person name="Rogers J."/>
            <person name="Quetier F."/>
            <person name="Town C.D."/>
            <person name="Roe B.A."/>
        </authorList>
    </citation>
    <scope>NUCLEOTIDE SEQUENCE [LARGE SCALE GENOMIC DNA]</scope>
    <source>
        <strain evidence="5">A17</strain>
        <strain evidence="7 8">cv. Jemalong A17</strain>
    </source>
</reference>
<dbReference type="InterPro" id="IPR029048">
    <property type="entry name" value="HSP70_C_sf"/>
</dbReference>
<dbReference type="FunFam" id="3.30.420.40:FF:000026">
    <property type="entry name" value="Heat shock protein 70"/>
    <property type="match status" value="1"/>
</dbReference>
<dbReference type="PaxDb" id="3880-AES78181"/>
<dbReference type="Gene3D" id="3.30.420.40">
    <property type="match status" value="2"/>
</dbReference>
<dbReference type="GO" id="GO:0031072">
    <property type="term" value="F:heat shock protein binding"/>
    <property type="evidence" value="ECO:0000318"/>
    <property type="project" value="GO_Central"/>
</dbReference>
<name>G7KYY8_MEDTR</name>
<dbReference type="FunFam" id="2.60.34.10:FF:000012">
    <property type="entry name" value="Heat shock 70 kDa protein"/>
    <property type="match status" value="1"/>
</dbReference>
<dbReference type="HOGENOM" id="CLU_005965_3_0_1"/>
<dbReference type="STRING" id="3880.G7KYY8"/>
<dbReference type="InterPro" id="IPR043129">
    <property type="entry name" value="ATPase_NBD"/>
</dbReference>
<accession>G7KYY8</accession>
<organism evidence="5 8">
    <name type="scientific">Medicago truncatula</name>
    <name type="common">Barrel medic</name>
    <name type="synonym">Medicago tribuloides</name>
    <dbReference type="NCBI Taxonomy" id="3880"/>
    <lineage>
        <taxon>Eukaryota</taxon>
        <taxon>Viridiplantae</taxon>
        <taxon>Streptophyta</taxon>
        <taxon>Embryophyta</taxon>
        <taxon>Tracheophyta</taxon>
        <taxon>Spermatophyta</taxon>
        <taxon>Magnoliopsida</taxon>
        <taxon>eudicotyledons</taxon>
        <taxon>Gunneridae</taxon>
        <taxon>Pentapetalae</taxon>
        <taxon>rosids</taxon>
        <taxon>fabids</taxon>
        <taxon>Fabales</taxon>
        <taxon>Fabaceae</taxon>
        <taxon>Papilionoideae</taxon>
        <taxon>50 kb inversion clade</taxon>
        <taxon>NPAAA clade</taxon>
        <taxon>Hologalegina</taxon>
        <taxon>IRL clade</taxon>
        <taxon>Trifolieae</taxon>
        <taxon>Medicago</taxon>
    </lineage>
</organism>
<dbReference type="FunFam" id="3.90.640.10:FF:000002">
    <property type="entry name" value="Heat shock 70 kDa"/>
    <property type="match status" value="1"/>
</dbReference>
<dbReference type="Gene3D" id="2.60.34.10">
    <property type="entry name" value="Substrate Binding Domain Of DNAk, Chain A, domain 1"/>
    <property type="match status" value="1"/>
</dbReference>
<evidence type="ECO:0000256" key="2">
    <source>
        <dbReference type="ARBA" id="ARBA00022741"/>
    </source>
</evidence>
<dbReference type="Proteomes" id="UP000265566">
    <property type="component" value="Chromosome 7"/>
</dbReference>
<dbReference type="PROSITE" id="PS00297">
    <property type="entry name" value="HSP70_1"/>
    <property type="match status" value="1"/>
</dbReference>
<evidence type="ECO:0000256" key="3">
    <source>
        <dbReference type="ARBA" id="ARBA00022840"/>
    </source>
</evidence>
<dbReference type="GO" id="GO:0005737">
    <property type="term" value="C:cytoplasm"/>
    <property type="evidence" value="ECO:0000318"/>
    <property type="project" value="GO_Central"/>
</dbReference>
<dbReference type="Proteomes" id="UP000002051">
    <property type="component" value="Unassembled WGS sequence"/>
</dbReference>
<reference evidence="6" key="5">
    <citation type="journal article" date="2018" name="Nat. Plants">
        <title>Whole-genome landscape of Medicago truncatula symbiotic genes.</title>
        <authorList>
            <person name="Pecrix Y."/>
            <person name="Gamas P."/>
            <person name="Carrere S."/>
        </authorList>
    </citation>
    <scope>NUCLEOTIDE SEQUENCE</scope>
    <source>
        <tissue evidence="6">Leaves</tissue>
    </source>
</reference>
<dbReference type="Gene3D" id="1.20.1270.10">
    <property type="match status" value="1"/>
</dbReference>
<dbReference type="SUPFAM" id="SSF53067">
    <property type="entry name" value="Actin-like ATPase domain"/>
    <property type="match status" value="2"/>
</dbReference>
<comment type="similarity">
    <text evidence="1 4">Belongs to the heat shock protein 70 family.</text>
</comment>
<dbReference type="FunFam" id="3.30.30.30:FF:000001">
    <property type="entry name" value="heat shock 70 kDa protein-like"/>
    <property type="match status" value="1"/>
</dbReference>
<accession>A0A0C3W3I2</accession>
<dbReference type="PRINTS" id="PR00301">
    <property type="entry name" value="HEATSHOCK70"/>
</dbReference>
<dbReference type="Gene3D" id="3.90.640.10">
    <property type="entry name" value="Actin, Chain A, domain 4"/>
    <property type="match status" value="1"/>
</dbReference>
<dbReference type="SUPFAM" id="SSF100920">
    <property type="entry name" value="Heat shock protein 70kD (HSP70), peptide-binding domain"/>
    <property type="match status" value="1"/>
</dbReference>
<dbReference type="Pfam" id="PF00012">
    <property type="entry name" value="HSP70"/>
    <property type="match status" value="1"/>
</dbReference>
<evidence type="ECO:0000256" key="1">
    <source>
        <dbReference type="ARBA" id="ARBA00007381"/>
    </source>
</evidence>
<evidence type="ECO:0000313" key="8">
    <source>
        <dbReference type="Proteomes" id="UP000002051"/>
    </source>
</evidence>
<evidence type="ECO:0000313" key="9">
    <source>
        <dbReference type="Proteomes" id="UP000265566"/>
    </source>
</evidence>
<dbReference type="eggNOG" id="KOG0101">
    <property type="taxonomic scope" value="Eukaryota"/>
</dbReference>